<keyword evidence="1" id="KW-0732">Signal</keyword>
<evidence type="ECO:0000313" key="4">
    <source>
        <dbReference type="Proteomes" id="UP001388366"/>
    </source>
</evidence>
<dbReference type="PANTHER" id="PTHR30535:SF4">
    <property type="entry name" value="HEMIN-BINDING PERIPLASMIC PROTEIN HMUT"/>
    <property type="match status" value="1"/>
</dbReference>
<evidence type="ECO:0000259" key="2">
    <source>
        <dbReference type="PROSITE" id="PS50983"/>
    </source>
</evidence>
<dbReference type="PROSITE" id="PS50983">
    <property type="entry name" value="FE_B12_PBP"/>
    <property type="match status" value="1"/>
</dbReference>
<dbReference type="SUPFAM" id="SSF53807">
    <property type="entry name" value="Helical backbone' metal receptor"/>
    <property type="match status" value="1"/>
</dbReference>
<dbReference type="PANTHER" id="PTHR30535">
    <property type="entry name" value="VITAMIN B12-BINDING PROTEIN"/>
    <property type="match status" value="1"/>
</dbReference>
<feature type="signal peptide" evidence="1">
    <location>
        <begin position="1"/>
        <end position="21"/>
    </location>
</feature>
<feature type="chain" id="PRO_5045649357" evidence="1">
    <location>
        <begin position="22"/>
        <end position="312"/>
    </location>
</feature>
<name>A0ABU9U002_9GAMM</name>
<sequence>MKPLLTYLIFMIFATAFPLSAATQPDSPHRVVVSGGSITEIIYALQEQQRIIGVDSTSVFPASATQKPQIGYVRRISAEGILSLNPDLVLGESDTGPKKVVEQLKKTGVNLVILNEHDNFLGIEKKIKNIAQLLNVPAKGDVLVQSLQADRNALAHILKQAKTKPNVLFVLSVRSDQPIVAGAGTSANELITAAGGVNAAASAITSWKPLSTEAALAINPDIIITMGRHGDDPLPKIEKLAHFKYTNAVKNGQVHSFDGSYLLGMGPRTPQAVVELAHTFHPKTRLPSGYNYQFLQTAQSTTDKATNKTSDL</sequence>
<evidence type="ECO:0000313" key="3">
    <source>
        <dbReference type="EMBL" id="MEM5550364.1"/>
    </source>
</evidence>
<accession>A0ABU9U002</accession>
<dbReference type="Pfam" id="PF01497">
    <property type="entry name" value="Peripla_BP_2"/>
    <property type="match status" value="1"/>
</dbReference>
<feature type="domain" description="Fe/B12 periplasmic-binding" evidence="2">
    <location>
        <begin position="30"/>
        <end position="284"/>
    </location>
</feature>
<organism evidence="3 4">
    <name type="scientific">Pseudoalteromonas neustonica</name>
    <dbReference type="NCBI Taxonomy" id="1840331"/>
    <lineage>
        <taxon>Bacteria</taxon>
        <taxon>Pseudomonadati</taxon>
        <taxon>Pseudomonadota</taxon>
        <taxon>Gammaproteobacteria</taxon>
        <taxon>Alteromonadales</taxon>
        <taxon>Pseudoalteromonadaceae</taxon>
        <taxon>Pseudoalteromonas</taxon>
    </lineage>
</organism>
<dbReference type="EMBL" id="JBBMQU010000008">
    <property type="protein sequence ID" value="MEM5550364.1"/>
    <property type="molecule type" value="Genomic_DNA"/>
</dbReference>
<proteinExistence type="predicted"/>
<dbReference type="RefSeq" id="WP_342883562.1">
    <property type="nucleotide sequence ID" value="NZ_JBBMQU010000008.1"/>
</dbReference>
<protein>
    <submittedName>
        <fullName evidence="3">ABC transporter substrate-binding protein</fullName>
    </submittedName>
</protein>
<dbReference type="Proteomes" id="UP001388366">
    <property type="component" value="Unassembled WGS sequence"/>
</dbReference>
<evidence type="ECO:0000256" key="1">
    <source>
        <dbReference type="SAM" id="SignalP"/>
    </source>
</evidence>
<dbReference type="InterPro" id="IPR050902">
    <property type="entry name" value="ABC_Transporter_SBP"/>
</dbReference>
<dbReference type="InterPro" id="IPR002491">
    <property type="entry name" value="ABC_transptr_periplasmic_BD"/>
</dbReference>
<gene>
    <name evidence="3" type="ORF">WNY63_06445</name>
</gene>
<keyword evidence="4" id="KW-1185">Reference proteome</keyword>
<reference evidence="3 4" key="1">
    <citation type="submission" date="2024-03" db="EMBL/GenBank/DDBJ databases">
        <title>Community enrichment and isolation of bacterial strains for fucoidan degradation.</title>
        <authorList>
            <person name="Sichert A."/>
        </authorList>
    </citation>
    <scope>NUCLEOTIDE SEQUENCE [LARGE SCALE GENOMIC DNA]</scope>
    <source>
        <strain evidence="3 4">AS81</strain>
    </source>
</reference>
<dbReference type="Gene3D" id="3.40.50.1980">
    <property type="entry name" value="Nitrogenase molybdenum iron protein domain"/>
    <property type="match status" value="2"/>
</dbReference>
<comment type="caution">
    <text evidence="3">The sequence shown here is derived from an EMBL/GenBank/DDBJ whole genome shotgun (WGS) entry which is preliminary data.</text>
</comment>